<sequence>NLQNLNCYLQSAVDNHDGTWFWHLNQLRNLVTHRSVVRVTQYGYIGMPAPKRDDLRFTLENPNDLGSFSEKPEFGLGQYAEDQFNRVYDVVEKVCSILFTGLSENKIQIKQ</sequence>
<accession>X1JBZ4</accession>
<comment type="caution">
    <text evidence="1">The sequence shown here is derived from an EMBL/GenBank/DDBJ whole genome shotgun (WGS) entry which is preliminary data.</text>
</comment>
<proteinExistence type="predicted"/>
<dbReference type="EMBL" id="BARU01045328">
    <property type="protein sequence ID" value="GAH92231.1"/>
    <property type="molecule type" value="Genomic_DNA"/>
</dbReference>
<dbReference type="AlphaFoldDB" id="X1JBZ4"/>
<feature type="non-terminal residue" evidence="1">
    <location>
        <position position="1"/>
    </location>
</feature>
<evidence type="ECO:0000313" key="1">
    <source>
        <dbReference type="EMBL" id="GAH92231.1"/>
    </source>
</evidence>
<protein>
    <submittedName>
        <fullName evidence="1">Uncharacterized protein</fullName>
    </submittedName>
</protein>
<gene>
    <name evidence="1" type="ORF">S03H2_68820</name>
</gene>
<reference evidence="1" key="1">
    <citation type="journal article" date="2014" name="Front. Microbiol.">
        <title>High frequency of phylogenetically diverse reductive dehalogenase-homologous genes in deep subseafloor sedimentary metagenomes.</title>
        <authorList>
            <person name="Kawai M."/>
            <person name="Futagami T."/>
            <person name="Toyoda A."/>
            <person name="Takaki Y."/>
            <person name="Nishi S."/>
            <person name="Hori S."/>
            <person name="Arai W."/>
            <person name="Tsubouchi T."/>
            <person name="Morono Y."/>
            <person name="Uchiyama I."/>
            <person name="Ito T."/>
            <person name="Fujiyama A."/>
            <person name="Inagaki F."/>
            <person name="Takami H."/>
        </authorList>
    </citation>
    <scope>NUCLEOTIDE SEQUENCE</scope>
    <source>
        <strain evidence="1">Expedition CK06-06</strain>
    </source>
</reference>
<name>X1JBZ4_9ZZZZ</name>
<organism evidence="1">
    <name type="scientific">marine sediment metagenome</name>
    <dbReference type="NCBI Taxonomy" id="412755"/>
    <lineage>
        <taxon>unclassified sequences</taxon>
        <taxon>metagenomes</taxon>
        <taxon>ecological metagenomes</taxon>
    </lineage>
</organism>